<keyword evidence="1" id="KW-1133">Transmembrane helix</keyword>
<keyword evidence="1" id="KW-0472">Membrane</keyword>
<evidence type="ECO:0000313" key="3">
    <source>
        <dbReference type="Proteomes" id="UP000185478"/>
    </source>
</evidence>
<dbReference type="Proteomes" id="UP000185478">
    <property type="component" value="Chromosome"/>
</dbReference>
<dbReference type="AlphaFoldDB" id="A0A1L7CEH0"/>
<dbReference type="EMBL" id="CP009245">
    <property type="protein sequence ID" value="APT84227.1"/>
    <property type="molecule type" value="Genomic_DNA"/>
</dbReference>
<feature type="transmembrane region" description="Helical" evidence="1">
    <location>
        <begin position="40"/>
        <end position="63"/>
    </location>
</feature>
<reference evidence="2 3" key="1">
    <citation type="submission" date="2014-08" db="EMBL/GenBank/DDBJ databases">
        <title>Complete genome sequence of Corynebacterium aquilae S-613T(T) (=DSM 44791(T)), isolated from the choana of a healthy golden eagle.</title>
        <authorList>
            <person name="Ruckert C."/>
            <person name="Albersmeier A."/>
            <person name="Winkler A."/>
            <person name="Kalinowski J."/>
        </authorList>
    </citation>
    <scope>NUCLEOTIDE SEQUENCE [LARGE SCALE GENOMIC DNA]</scope>
    <source>
        <strain evidence="2 3">S-613</strain>
    </source>
</reference>
<evidence type="ECO:0000256" key="1">
    <source>
        <dbReference type="SAM" id="Phobius"/>
    </source>
</evidence>
<evidence type="ECO:0000313" key="2">
    <source>
        <dbReference type="EMBL" id="APT84227.1"/>
    </source>
</evidence>
<feature type="transmembrane region" description="Helical" evidence="1">
    <location>
        <begin position="75"/>
        <end position="96"/>
    </location>
</feature>
<dbReference type="OrthoDB" id="4421905at2"/>
<protein>
    <submittedName>
        <fullName evidence="2">Uncharacterized protein</fullName>
    </submittedName>
</protein>
<proteinExistence type="predicted"/>
<gene>
    <name evidence="2" type="ORF">CAQU_03125</name>
</gene>
<keyword evidence="1" id="KW-0812">Transmembrane</keyword>
<name>A0A1L7CEH0_9CORY</name>
<sequence length="97" mass="10176">MNNVIDRVNTTLILAQMPGENMSPQAPEAFRSKMDMGLNLAFYIGILVAIIGVIVAGSTMVLSRREGSSEEATAMALRIGFGAMIIGSASAIIGAFL</sequence>
<accession>A0A1L7CEH0</accession>
<dbReference type="KEGG" id="caqu:CAQU_03125"/>
<dbReference type="RefSeq" id="WP_075725108.1">
    <property type="nucleotide sequence ID" value="NZ_CP009245.1"/>
</dbReference>
<keyword evidence="3" id="KW-1185">Reference proteome</keyword>
<organism evidence="2 3">
    <name type="scientific">Corynebacterium aquilae DSM 44791</name>
    <dbReference type="NCBI Taxonomy" id="1431546"/>
    <lineage>
        <taxon>Bacteria</taxon>
        <taxon>Bacillati</taxon>
        <taxon>Actinomycetota</taxon>
        <taxon>Actinomycetes</taxon>
        <taxon>Mycobacteriales</taxon>
        <taxon>Corynebacteriaceae</taxon>
        <taxon>Corynebacterium</taxon>
    </lineage>
</organism>